<dbReference type="Pfam" id="PF20146">
    <property type="entry name" value="NRF"/>
    <property type="match status" value="1"/>
</dbReference>
<sequence length="83" mass="9366">MPILRSALHDSTAKISSGILNGNVNLFGDYDQCLKIEGPANDLKGKYCLTYLQVSIPKHMPRLKHLYDLMHSHSAFISEFDDM</sequence>
<name>A0A9Q0MWX9_9DIPT</name>
<dbReference type="OrthoDB" id="4794873at2759"/>
<evidence type="ECO:0000313" key="3">
    <source>
        <dbReference type="Proteomes" id="UP001151699"/>
    </source>
</evidence>
<evidence type="ECO:0000259" key="1">
    <source>
        <dbReference type="Pfam" id="PF20146"/>
    </source>
</evidence>
<reference evidence="2" key="1">
    <citation type="submission" date="2022-07" db="EMBL/GenBank/DDBJ databases">
        <authorList>
            <person name="Trinca V."/>
            <person name="Uliana J.V.C."/>
            <person name="Torres T.T."/>
            <person name="Ward R.J."/>
            <person name="Monesi N."/>
        </authorList>
    </citation>
    <scope>NUCLEOTIDE SEQUENCE</scope>
    <source>
        <strain evidence="2">HSMRA1968</strain>
        <tissue evidence="2">Whole embryos</tissue>
    </source>
</reference>
<proteinExistence type="predicted"/>
<dbReference type="AlphaFoldDB" id="A0A9Q0MWX9"/>
<dbReference type="InterPro" id="IPR006621">
    <property type="entry name" value="Nose-resist-to-fluoxetine_N"/>
</dbReference>
<keyword evidence="3" id="KW-1185">Reference proteome</keyword>
<feature type="domain" description="Nose resistant-to-fluoxetine protein N-terminal" evidence="1">
    <location>
        <begin position="8"/>
        <end position="73"/>
    </location>
</feature>
<dbReference type="EMBL" id="WJQU01000003">
    <property type="protein sequence ID" value="KAJ6639370.1"/>
    <property type="molecule type" value="Genomic_DNA"/>
</dbReference>
<evidence type="ECO:0000313" key="2">
    <source>
        <dbReference type="EMBL" id="KAJ6639370.1"/>
    </source>
</evidence>
<gene>
    <name evidence="2" type="primary">Oacyl</name>
    <name evidence="2" type="ORF">Bhyg_12114</name>
</gene>
<organism evidence="2 3">
    <name type="scientific">Pseudolycoriella hygida</name>
    <dbReference type="NCBI Taxonomy" id="35572"/>
    <lineage>
        <taxon>Eukaryota</taxon>
        <taxon>Metazoa</taxon>
        <taxon>Ecdysozoa</taxon>
        <taxon>Arthropoda</taxon>
        <taxon>Hexapoda</taxon>
        <taxon>Insecta</taxon>
        <taxon>Pterygota</taxon>
        <taxon>Neoptera</taxon>
        <taxon>Endopterygota</taxon>
        <taxon>Diptera</taxon>
        <taxon>Nematocera</taxon>
        <taxon>Sciaroidea</taxon>
        <taxon>Sciaridae</taxon>
        <taxon>Pseudolycoriella</taxon>
    </lineage>
</organism>
<protein>
    <submittedName>
        <fullName evidence="2">O-acyltransferase like protein</fullName>
    </submittedName>
</protein>
<dbReference type="Proteomes" id="UP001151699">
    <property type="component" value="Chromosome X"/>
</dbReference>
<comment type="caution">
    <text evidence="2">The sequence shown here is derived from an EMBL/GenBank/DDBJ whole genome shotgun (WGS) entry which is preliminary data.</text>
</comment>
<accession>A0A9Q0MWX9</accession>